<dbReference type="OrthoDB" id="1105199at2759"/>
<evidence type="ECO:0000313" key="3">
    <source>
        <dbReference type="Proteomes" id="UP000886595"/>
    </source>
</evidence>
<gene>
    <name evidence="2" type="ORF">Bca52824_090369</name>
</gene>
<dbReference type="AlphaFoldDB" id="A0A8X7TGP0"/>
<evidence type="ECO:0000256" key="1">
    <source>
        <dbReference type="SAM" id="MobiDB-lite"/>
    </source>
</evidence>
<dbReference type="Proteomes" id="UP000886595">
    <property type="component" value="Unassembled WGS sequence"/>
</dbReference>
<reference evidence="2 3" key="1">
    <citation type="submission" date="2020-02" db="EMBL/GenBank/DDBJ databases">
        <authorList>
            <person name="Ma Q."/>
            <person name="Huang Y."/>
            <person name="Song X."/>
            <person name="Pei D."/>
        </authorList>
    </citation>
    <scope>NUCLEOTIDE SEQUENCE [LARGE SCALE GENOMIC DNA]</scope>
    <source>
        <strain evidence="2">Sxm20200214</strain>
        <tissue evidence="2">Leaf</tissue>
    </source>
</reference>
<sequence length="148" mass="16798">MEAALQSVKALLTAMASQFYNMIKYEIDSTNAMINHVMESVREAMERMDQKLAEEVSRIREERSESFQTSHQSVDVVMPCRRENNDDEEEESEFHDAMGSSNRIQVDEDEFLDSNTEFEDMGKDEAAGEDGAVTRVADVVVGGEENKF</sequence>
<dbReference type="EMBL" id="JAAMPC010001253">
    <property type="protein sequence ID" value="KAG2241082.1"/>
    <property type="molecule type" value="Genomic_DNA"/>
</dbReference>
<evidence type="ECO:0000313" key="2">
    <source>
        <dbReference type="EMBL" id="KAG2241082.1"/>
    </source>
</evidence>
<protein>
    <submittedName>
        <fullName evidence="2">Uncharacterized protein</fullName>
    </submittedName>
</protein>
<organism evidence="2 3">
    <name type="scientific">Brassica carinata</name>
    <name type="common">Ethiopian mustard</name>
    <name type="synonym">Abyssinian cabbage</name>
    <dbReference type="NCBI Taxonomy" id="52824"/>
    <lineage>
        <taxon>Eukaryota</taxon>
        <taxon>Viridiplantae</taxon>
        <taxon>Streptophyta</taxon>
        <taxon>Embryophyta</taxon>
        <taxon>Tracheophyta</taxon>
        <taxon>Spermatophyta</taxon>
        <taxon>Magnoliopsida</taxon>
        <taxon>eudicotyledons</taxon>
        <taxon>Gunneridae</taxon>
        <taxon>Pentapetalae</taxon>
        <taxon>rosids</taxon>
        <taxon>malvids</taxon>
        <taxon>Brassicales</taxon>
        <taxon>Brassicaceae</taxon>
        <taxon>Brassiceae</taxon>
        <taxon>Brassica</taxon>
    </lineage>
</organism>
<accession>A0A8X7TGP0</accession>
<keyword evidence="3" id="KW-1185">Reference proteome</keyword>
<comment type="caution">
    <text evidence="2">The sequence shown here is derived from an EMBL/GenBank/DDBJ whole genome shotgun (WGS) entry which is preliminary data.</text>
</comment>
<name>A0A8X7TGP0_BRACI</name>
<proteinExistence type="predicted"/>
<feature type="region of interest" description="Disordered" evidence="1">
    <location>
        <begin position="61"/>
        <end position="108"/>
    </location>
</feature>